<dbReference type="Proteomes" id="UP001183643">
    <property type="component" value="Unassembled WGS sequence"/>
</dbReference>
<feature type="active site" evidence="8">
    <location>
        <position position="506"/>
    </location>
</feature>
<evidence type="ECO:0000256" key="6">
    <source>
        <dbReference type="ARBA" id="ARBA00023235"/>
    </source>
</evidence>
<comment type="caution">
    <text evidence="10">The sequence shown here is derived from an EMBL/GenBank/DDBJ whole genome shotgun (WGS) entry which is preliminary data.</text>
</comment>
<evidence type="ECO:0000313" key="10">
    <source>
        <dbReference type="EMBL" id="MDR7274922.1"/>
    </source>
</evidence>
<dbReference type="GO" id="GO:0051156">
    <property type="term" value="P:glucose 6-phosphate metabolic process"/>
    <property type="evidence" value="ECO:0007669"/>
    <property type="project" value="TreeGrafter"/>
</dbReference>
<comment type="subcellular location">
    <subcellularLocation>
        <location evidence="8">Cytoplasm</location>
    </subcellularLocation>
</comment>
<dbReference type="FunFam" id="3.40.50.10490:FF:000018">
    <property type="entry name" value="Glucose-6-phosphate isomerase"/>
    <property type="match status" value="1"/>
</dbReference>
<dbReference type="Gene3D" id="3.40.50.10490">
    <property type="entry name" value="Glucose-6-phosphate isomerase like protein, domain 1"/>
    <property type="match status" value="2"/>
</dbReference>
<dbReference type="HAMAP" id="MF_00473">
    <property type="entry name" value="G6P_isomerase"/>
    <property type="match status" value="1"/>
</dbReference>
<dbReference type="RefSeq" id="WP_310365232.1">
    <property type="nucleotide sequence ID" value="NZ_JAVDYB010000001.1"/>
</dbReference>
<dbReference type="PROSITE" id="PS51463">
    <property type="entry name" value="P_GLUCOSE_ISOMERASE_3"/>
    <property type="match status" value="1"/>
</dbReference>
<gene>
    <name evidence="8" type="primary">pgi</name>
    <name evidence="10" type="ORF">J2S41_001700</name>
</gene>
<evidence type="ECO:0000256" key="5">
    <source>
        <dbReference type="ARBA" id="ARBA00023152"/>
    </source>
</evidence>
<dbReference type="PROSITE" id="PS00765">
    <property type="entry name" value="P_GLUCOSE_ISOMERASE_1"/>
    <property type="match status" value="1"/>
</dbReference>
<feature type="active site" evidence="8">
    <location>
        <position position="386"/>
    </location>
</feature>
<keyword evidence="11" id="KW-1185">Reference proteome</keyword>
<dbReference type="InterPro" id="IPR035482">
    <property type="entry name" value="SIS_PGI_2"/>
</dbReference>
<dbReference type="PRINTS" id="PR00662">
    <property type="entry name" value="G6PISOMERASE"/>
</dbReference>
<dbReference type="InterPro" id="IPR023096">
    <property type="entry name" value="G6P_Isomerase_C"/>
</dbReference>
<dbReference type="InterPro" id="IPR018189">
    <property type="entry name" value="Phosphoglucose_isomerase_CS"/>
</dbReference>
<dbReference type="AlphaFoldDB" id="A0AAE3YLW8"/>
<dbReference type="InterPro" id="IPR001672">
    <property type="entry name" value="G6P_Isomerase"/>
</dbReference>
<protein>
    <recommendedName>
        <fullName evidence="8">Glucose-6-phosphate isomerase</fullName>
        <shortName evidence="8">GPI</shortName>
        <ecNumber evidence="8">5.3.1.9</ecNumber>
    </recommendedName>
    <alternativeName>
        <fullName evidence="8">Phosphoglucose isomerase</fullName>
        <shortName evidence="8">PGI</shortName>
    </alternativeName>
    <alternativeName>
        <fullName evidence="8">Phosphohexose isomerase</fullName>
        <shortName evidence="8">PHI</shortName>
    </alternativeName>
</protein>
<dbReference type="Pfam" id="PF00342">
    <property type="entry name" value="PGI"/>
    <property type="match status" value="1"/>
</dbReference>
<name>A0AAE3YLW8_9ACTN</name>
<evidence type="ECO:0000256" key="4">
    <source>
        <dbReference type="ARBA" id="ARBA00022490"/>
    </source>
</evidence>
<evidence type="ECO:0000256" key="8">
    <source>
        <dbReference type="HAMAP-Rule" id="MF_00473"/>
    </source>
</evidence>
<dbReference type="InterPro" id="IPR046348">
    <property type="entry name" value="SIS_dom_sf"/>
</dbReference>
<proteinExistence type="inferred from homology"/>
<organism evidence="10 11">
    <name type="scientific">Catenuloplanes atrovinosus</name>
    <dbReference type="NCBI Taxonomy" id="137266"/>
    <lineage>
        <taxon>Bacteria</taxon>
        <taxon>Bacillati</taxon>
        <taxon>Actinomycetota</taxon>
        <taxon>Actinomycetes</taxon>
        <taxon>Micromonosporales</taxon>
        <taxon>Micromonosporaceae</taxon>
        <taxon>Catenuloplanes</taxon>
    </lineage>
</organism>
<dbReference type="GO" id="GO:0006096">
    <property type="term" value="P:glycolytic process"/>
    <property type="evidence" value="ECO:0007669"/>
    <property type="project" value="UniProtKB-UniRule"/>
</dbReference>
<dbReference type="EC" id="5.3.1.9" evidence="8"/>
<dbReference type="PANTHER" id="PTHR11469:SF1">
    <property type="entry name" value="GLUCOSE-6-PHOSPHATE ISOMERASE"/>
    <property type="match status" value="1"/>
</dbReference>
<keyword evidence="4 8" id="KW-0963">Cytoplasm</keyword>
<dbReference type="CDD" id="cd05015">
    <property type="entry name" value="SIS_PGI_1"/>
    <property type="match status" value="1"/>
</dbReference>
<evidence type="ECO:0000256" key="2">
    <source>
        <dbReference type="ARBA" id="ARBA00006604"/>
    </source>
</evidence>
<evidence type="ECO:0000256" key="7">
    <source>
        <dbReference type="ARBA" id="ARBA00029321"/>
    </source>
</evidence>
<dbReference type="GO" id="GO:0097367">
    <property type="term" value="F:carbohydrate derivative binding"/>
    <property type="evidence" value="ECO:0007669"/>
    <property type="project" value="InterPro"/>
</dbReference>
<keyword evidence="5 8" id="KW-0324">Glycolysis</keyword>
<dbReference type="GO" id="GO:0004347">
    <property type="term" value="F:glucose-6-phosphate isomerase activity"/>
    <property type="evidence" value="ECO:0007669"/>
    <property type="project" value="UniProtKB-UniRule"/>
</dbReference>
<dbReference type="GO" id="GO:0048029">
    <property type="term" value="F:monosaccharide binding"/>
    <property type="evidence" value="ECO:0007669"/>
    <property type="project" value="TreeGrafter"/>
</dbReference>
<feature type="active site" description="Proton donor" evidence="8">
    <location>
        <position position="355"/>
    </location>
</feature>
<evidence type="ECO:0000256" key="1">
    <source>
        <dbReference type="ARBA" id="ARBA00004926"/>
    </source>
</evidence>
<evidence type="ECO:0000256" key="3">
    <source>
        <dbReference type="ARBA" id="ARBA00022432"/>
    </source>
</evidence>
<comment type="function">
    <text evidence="8">Catalyzes the reversible isomerization of glucose-6-phosphate to fructose-6-phosphate.</text>
</comment>
<dbReference type="Gene3D" id="1.10.1390.10">
    <property type="match status" value="1"/>
</dbReference>
<dbReference type="GO" id="GO:0005829">
    <property type="term" value="C:cytosol"/>
    <property type="evidence" value="ECO:0007669"/>
    <property type="project" value="TreeGrafter"/>
</dbReference>
<dbReference type="PROSITE" id="PS00174">
    <property type="entry name" value="P_GLUCOSE_ISOMERASE_2"/>
    <property type="match status" value="1"/>
</dbReference>
<sequence>MSETVTGTSQWQALQAHAEKLRRTHLRDLFAGDPGRGQRLTGQAADLYVDYSKHLVTDETLELLRALARQQDLEGKIAAMFRGDHINTSEDRAVLHTALRLPRDATLTVDGQDVVADVHATLDKMATFADRVRGGEWRGATGEKITTIVNIGIGGSDLGPVMAYEALGDYRDKNITARFVSNIDPTDLAVKTQDLDPATTLFVVVSKTFGTQETLTNAREARTWLLGKLGVDDSAVAKHFVAVSTNEKRVVDFGIDPANMFGFWDWVGGRYSLPSAVGLSVMIAIGPDRFREMLAGYHAVDEHFRTAPLERNIPAILGLLNVWYNNFFGVQTHAVLPYSQYLHRFAAYLQQLTMESLGKSVTRDGTETGFQTGEIFWGEPGTNGQHAFYQLIHQGTKMIPADFIGFSVPNHDTAEMHDLFMSNFLAQTAALAFGRTREQVEAEGVDAAVVPHKIMPGNHPTTTILGEKLTPSTLGQLVALYEHIVFTEGAIWDINPFDQWGVELGKVMANQFAPLLTQEEAPAGDQDSSTNALIARYRAQRGRA</sequence>
<dbReference type="InterPro" id="IPR035476">
    <property type="entry name" value="SIS_PGI_1"/>
</dbReference>
<comment type="pathway">
    <text evidence="1 8 9">Carbohydrate degradation; glycolysis; D-glyceraldehyde 3-phosphate and glycerone phosphate from D-glucose: step 2/4.</text>
</comment>
<dbReference type="NCBIfam" id="NF001211">
    <property type="entry name" value="PRK00179.1"/>
    <property type="match status" value="1"/>
</dbReference>
<dbReference type="SUPFAM" id="SSF53697">
    <property type="entry name" value="SIS domain"/>
    <property type="match status" value="1"/>
</dbReference>
<accession>A0AAE3YLW8</accession>
<evidence type="ECO:0000256" key="9">
    <source>
        <dbReference type="RuleBase" id="RU000612"/>
    </source>
</evidence>
<dbReference type="CDD" id="cd05016">
    <property type="entry name" value="SIS_PGI_2"/>
    <property type="match status" value="1"/>
</dbReference>
<keyword evidence="6 8" id="KW-0413">Isomerase</keyword>
<dbReference type="GO" id="GO:0006094">
    <property type="term" value="P:gluconeogenesis"/>
    <property type="evidence" value="ECO:0007669"/>
    <property type="project" value="UniProtKB-UniRule"/>
</dbReference>
<dbReference type="PANTHER" id="PTHR11469">
    <property type="entry name" value="GLUCOSE-6-PHOSPHATE ISOMERASE"/>
    <property type="match status" value="1"/>
</dbReference>
<comment type="similarity">
    <text evidence="2 8 9">Belongs to the GPI family.</text>
</comment>
<comment type="catalytic activity">
    <reaction evidence="7 8 9">
        <text>alpha-D-glucose 6-phosphate = beta-D-fructose 6-phosphate</text>
        <dbReference type="Rhea" id="RHEA:11816"/>
        <dbReference type="ChEBI" id="CHEBI:57634"/>
        <dbReference type="ChEBI" id="CHEBI:58225"/>
        <dbReference type="EC" id="5.3.1.9"/>
    </reaction>
</comment>
<dbReference type="EMBL" id="JAVDYB010000001">
    <property type="protein sequence ID" value="MDR7274922.1"/>
    <property type="molecule type" value="Genomic_DNA"/>
</dbReference>
<reference evidence="10" key="1">
    <citation type="submission" date="2023-07" db="EMBL/GenBank/DDBJ databases">
        <title>Sequencing the genomes of 1000 actinobacteria strains.</title>
        <authorList>
            <person name="Klenk H.-P."/>
        </authorList>
    </citation>
    <scope>NUCLEOTIDE SEQUENCE</scope>
    <source>
        <strain evidence="10">DSM 44707</strain>
    </source>
</reference>
<keyword evidence="3 8" id="KW-0312">Gluconeogenesis</keyword>
<comment type="pathway">
    <text evidence="8">Carbohydrate biosynthesis; gluconeogenesis.</text>
</comment>
<evidence type="ECO:0000313" key="11">
    <source>
        <dbReference type="Proteomes" id="UP001183643"/>
    </source>
</evidence>